<keyword evidence="3" id="KW-1185">Reference proteome</keyword>
<evidence type="ECO:0000313" key="3">
    <source>
        <dbReference type="Proteomes" id="UP000053105"/>
    </source>
</evidence>
<name>A0A0M8ZW78_9HYME</name>
<dbReference type="AlphaFoldDB" id="A0A0M8ZW78"/>
<evidence type="ECO:0000313" key="2">
    <source>
        <dbReference type="EMBL" id="KOX72197.1"/>
    </source>
</evidence>
<dbReference type="Proteomes" id="UP000053105">
    <property type="component" value="Unassembled WGS sequence"/>
</dbReference>
<reference evidence="2 3" key="1">
    <citation type="submission" date="2015-07" db="EMBL/GenBank/DDBJ databases">
        <title>The genome of Melipona quadrifasciata.</title>
        <authorList>
            <person name="Pan H."/>
            <person name="Kapheim K."/>
        </authorList>
    </citation>
    <scope>NUCLEOTIDE SEQUENCE [LARGE SCALE GENOMIC DNA]</scope>
    <source>
        <strain evidence="2">0111107301</strain>
        <tissue evidence="2">Whole body</tissue>
    </source>
</reference>
<dbReference type="EMBL" id="KQ435824">
    <property type="protein sequence ID" value="KOX72197.1"/>
    <property type="molecule type" value="Genomic_DNA"/>
</dbReference>
<organism evidence="2 3">
    <name type="scientific">Melipona quadrifasciata</name>
    <dbReference type="NCBI Taxonomy" id="166423"/>
    <lineage>
        <taxon>Eukaryota</taxon>
        <taxon>Metazoa</taxon>
        <taxon>Ecdysozoa</taxon>
        <taxon>Arthropoda</taxon>
        <taxon>Hexapoda</taxon>
        <taxon>Insecta</taxon>
        <taxon>Pterygota</taxon>
        <taxon>Neoptera</taxon>
        <taxon>Endopterygota</taxon>
        <taxon>Hymenoptera</taxon>
        <taxon>Apocrita</taxon>
        <taxon>Aculeata</taxon>
        <taxon>Apoidea</taxon>
        <taxon>Anthophila</taxon>
        <taxon>Apidae</taxon>
        <taxon>Melipona</taxon>
    </lineage>
</organism>
<evidence type="ECO:0000256" key="1">
    <source>
        <dbReference type="SAM" id="MobiDB-lite"/>
    </source>
</evidence>
<feature type="region of interest" description="Disordered" evidence="1">
    <location>
        <begin position="1"/>
        <end position="23"/>
    </location>
</feature>
<proteinExistence type="predicted"/>
<gene>
    <name evidence="2" type="ORF">WN51_01059</name>
</gene>
<protein>
    <submittedName>
        <fullName evidence="2">Uncharacterized protein</fullName>
    </submittedName>
</protein>
<accession>A0A0M8ZW78</accession>
<sequence length="57" mass="6475">MEKMRTIDKVKEKHGGGTGKDKIGACKKEWRNKSKNEKDMSCEEVSMKGCENERTGL</sequence>